<evidence type="ECO:0000313" key="2">
    <source>
        <dbReference type="Proteomes" id="UP000324595"/>
    </source>
</evidence>
<sequence length="402" mass="47458">MKILNYLLLFLTLLFLNFCNHTTKSKVIERNKKKLAIDLEGSKTVQMSDIFQNIQYLKLENKKEQLIGKVRKILIRDSKIFIFEKNTPSIFIYGFSGKFINQIKITKGRGPQEMLYARDFTVNTQLNEIIVLGFQEIHKYSYKGEFLDRISIKIDPDKITLLPGSGYALFMNNSTYSSGEIENTGFNLLYFDEEKVFRRFLKIEKYKSGLGFGVTNNFPRYNGKQLLYFHPSYNIYELKKDKIAVRYTLDFGPYNVPESLFRERKNLKKGYKFIEKTINREYASYISRFLETDHLIYFSIFWDRQKSYPVFYLKKKDKSVVAKKLVNDIDNGLTPYFKAKYKNELVTEIQPSDLLKKAKAIKKMPESKRNKHEKELLEFAKNLDPLDNPVLMFAQIKTKFTD</sequence>
<dbReference type="OrthoDB" id="832665at2"/>
<evidence type="ECO:0000313" key="1">
    <source>
        <dbReference type="EMBL" id="TYP93633.1"/>
    </source>
</evidence>
<comment type="caution">
    <text evidence="1">The sequence shown here is derived from an EMBL/GenBank/DDBJ whole genome shotgun (WGS) entry which is preliminary data.</text>
</comment>
<name>A0A5D3YIM1_9BACT</name>
<keyword evidence="2" id="KW-1185">Reference proteome</keyword>
<dbReference type="AlphaFoldDB" id="A0A5D3YIM1"/>
<reference evidence="1 2" key="1">
    <citation type="submission" date="2019-07" db="EMBL/GenBank/DDBJ databases">
        <title>Genomic Encyclopedia of Archaeal and Bacterial Type Strains, Phase II (KMG-II): from individual species to whole genera.</title>
        <authorList>
            <person name="Goeker M."/>
        </authorList>
    </citation>
    <scope>NUCLEOTIDE SEQUENCE [LARGE SCALE GENOMIC DNA]</scope>
    <source>
        <strain evidence="1 2">DSM 21935</strain>
    </source>
</reference>
<protein>
    <submittedName>
        <fullName evidence="1">6-bladed beta-propeller protein</fullName>
    </submittedName>
</protein>
<accession>A0A5D3YIM1</accession>
<dbReference type="EMBL" id="VNHY01000002">
    <property type="protein sequence ID" value="TYP93633.1"/>
    <property type="molecule type" value="Genomic_DNA"/>
</dbReference>
<gene>
    <name evidence="1" type="ORF">LX73_1341</name>
</gene>
<dbReference type="Proteomes" id="UP000324595">
    <property type="component" value="Unassembled WGS sequence"/>
</dbReference>
<organism evidence="1 2">
    <name type="scientific">Fodinibius salinus</name>
    <dbReference type="NCBI Taxonomy" id="860790"/>
    <lineage>
        <taxon>Bacteria</taxon>
        <taxon>Pseudomonadati</taxon>
        <taxon>Balneolota</taxon>
        <taxon>Balneolia</taxon>
        <taxon>Balneolales</taxon>
        <taxon>Balneolaceae</taxon>
        <taxon>Fodinibius</taxon>
    </lineage>
</organism>
<dbReference type="Pfam" id="PF17170">
    <property type="entry name" value="DUF5128"/>
    <property type="match status" value="1"/>
</dbReference>
<proteinExistence type="predicted"/>
<dbReference type="RefSeq" id="WP_148898694.1">
    <property type="nucleotide sequence ID" value="NZ_VNHY01000002.1"/>
</dbReference>